<accession>A0ABR9CTP3</accession>
<dbReference type="EMBL" id="JACYXI010000014">
    <property type="protein sequence ID" value="MBD8893652.1"/>
    <property type="molecule type" value="Genomic_DNA"/>
</dbReference>
<proteinExistence type="predicted"/>
<reference evidence="7" key="1">
    <citation type="submission" date="2020-09" db="EMBL/GenBank/DDBJ databases">
        <title>The genome sequence of strain Labrenzia suaedae 4C16A.</title>
        <authorList>
            <person name="Liu Y."/>
        </authorList>
    </citation>
    <scope>NUCLEOTIDE SEQUENCE [LARGE SCALE GENOMIC DNA]</scope>
    <source>
        <strain evidence="7">4C16A</strain>
    </source>
</reference>
<evidence type="ECO:0000256" key="1">
    <source>
        <dbReference type="ARBA" id="ARBA00022553"/>
    </source>
</evidence>
<feature type="modified residue" description="4-aspartylphosphate" evidence="4">
    <location>
        <position position="64"/>
    </location>
</feature>
<dbReference type="Proteomes" id="UP000632063">
    <property type="component" value="Unassembled WGS sequence"/>
</dbReference>
<dbReference type="InterPro" id="IPR001789">
    <property type="entry name" value="Sig_transdc_resp-reg_receiver"/>
</dbReference>
<evidence type="ECO:0000256" key="4">
    <source>
        <dbReference type="PROSITE-ProRule" id="PRU00169"/>
    </source>
</evidence>
<dbReference type="PROSITE" id="PS50110">
    <property type="entry name" value="RESPONSE_REGULATORY"/>
    <property type="match status" value="1"/>
</dbReference>
<evidence type="ECO:0000256" key="3">
    <source>
        <dbReference type="ARBA" id="ARBA00023163"/>
    </source>
</evidence>
<evidence type="ECO:0000313" key="7">
    <source>
        <dbReference type="Proteomes" id="UP000632063"/>
    </source>
</evidence>
<dbReference type="RefSeq" id="WP_192149851.1">
    <property type="nucleotide sequence ID" value="NZ_JACYXI010000014.1"/>
</dbReference>
<dbReference type="Pfam" id="PF00072">
    <property type="entry name" value="Response_reg"/>
    <property type="match status" value="1"/>
</dbReference>
<evidence type="ECO:0000259" key="5">
    <source>
        <dbReference type="PROSITE" id="PS50110"/>
    </source>
</evidence>
<keyword evidence="1 4" id="KW-0597">Phosphoprotein</keyword>
<organism evidence="6 7">
    <name type="scientific">Roseibium litorale</name>
    <dbReference type="NCBI Taxonomy" id="2803841"/>
    <lineage>
        <taxon>Bacteria</taxon>
        <taxon>Pseudomonadati</taxon>
        <taxon>Pseudomonadota</taxon>
        <taxon>Alphaproteobacteria</taxon>
        <taxon>Hyphomicrobiales</taxon>
        <taxon>Stappiaceae</taxon>
        <taxon>Roseibium</taxon>
    </lineage>
</organism>
<name>A0ABR9CTP3_9HYPH</name>
<keyword evidence="3" id="KW-0804">Transcription</keyword>
<comment type="caution">
    <text evidence="6">The sequence shown here is derived from an EMBL/GenBank/DDBJ whole genome shotgun (WGS) entry which is preliminary data.</text>
</comment>
<evidence type="ECO:0000256" key="2">
    <source>
        <dbReference type="ARBA" id="ARBA00023015"/>
    </source>
</evidence>
<keyword evidence="7" id="KW-1185">Reference proteome</keyword>
<dbReference type="PANTHER" id="PTHR44591:SF3">
    <property type="entry name" value="RESPONSE REGULATORY DOMAIN-CONTAINING PROTEIN"/>
    <property type="match status" value="1"/>
</dbReference>
<dbReference type="InterPro" id="IPR011006">
    <property type="entry name" value="CheY-like_superfamily"/>
</dbReference>
<dbReference type="InterPro" id="IPR050595">
    <property type="entry name" value="Bact_response_regulator"/>
</dbReference>
<evidence type="ECO:0000313" key="6">
    <source>
        <dbReference type="EMBL" id="MBD8893652.1"/>
    </source>
</evidence>
<dbReference type="Gene3D" id="3.40.50.2300">
    <property type="match status" value="1"/>
</dbReference>
<feature type="domain" description="Response regulatory" evidence="5">
    <location>
        <begin position="14"/>
        <end position="131"/>
    </location>
</feature>
<dbReference type="SMART" id="SM00448">
    <property type="entry name" value="REC"/>
    <property type="match status" value="1"/>
</dbReference>
<protein>
    <submittedName>
        <fullName evidence="6">Response regulator</fullName>
    </submittedName>
</protein>
<sequence length="137" mass="15034">MTVDGGGPVAELRKILYADDEADIREIVELTLTTIGQFEVLVCQNGADAVEKAEGFGADLFLLDVMMPGMTGPETLQRLRRRPEAAHTPVIFITARAHTDEMDELLRVPQAGIITKPFDPMTLANEIKGIWQELVAS</sequence>
<reference evidence="6 7" key="2">
    <citation type="journal article" date="2021" name="Int. J. Syst. Evol. Microbiol.">
        <title>Roseibium litorale sp. nov., isolated from a tidal flat sediment and proposal for the reclassification of Labrenzia polysiphoniae as Roseibium polysiphoniae comb. nov.</title>
        <authorList>
            <person name="Liu Y."/>
            <person name="Pei T."/>
            <person name="Du J."/>
            <person name="Chao M."/>
            <person name="Deng M.R."/>
            <person name="Zhu H."/>
        </authorList>
    </citation>
    <scope>NUCLEOTIDE SEQUENCE [LARGE SCALE GENOMIC DNA]</scope>
    <source>
        <strain evidence="6 7">4C16A</strain>
    </source>
</reference>
<dbReference type="SUPFAM" id="SSF52172">
    <property type="entry name" value="CheY-like"/>
    <property type="match status" value="1"/>
</dbReference>
<keyword evidence="2" id="KW-0805">Transcription regulation</keyword>
<gene>
    <name evidence="6" type="ORF">IG616_19060</name>
</gene>
<dbReference type="PANTHER" id="PTHR44591">
    <property type="entry name" value="STRESS RESPONSE REGULATOR PROTEIN 1"/>
    <property type="match status" value="1"/>
</dbReference>